<evidence type="ECO:0000256" key="6">
    <source>
        <dbReference type="ARBA" id="ARBA00022806"/>
    </source>
</evidence>
<keyword evidence="7" id="KW-0067">ATP-binding</keyword>
<dbReference type="InterPro" id="IPR014001">
    <property type="entry name" value="Helicase_ATP-bd"/>
</dbReference>
<dbReference type="GO" id="GO:0043138">
    <property type="term" value="F:3'-5' DNA helicase activity"/>
    <property type="evidence" value="ECO:0007669"/>
    <property type="project" value="UniProtKB-EC"/>
</dbReference>
<evidence type="ECO:0000313" key="19">
    <source>
        <dbReference type="EMBL" id="SPC91208.1"/>
    </source>
</evidence>
<dbReference type="GO" id="GO:0016787">
    <property type="term" value="F:hydrolase activity"/>
    <property type="evidence" value="ECO:0007669"/>
    <property type="project" value="UniProtKB-KW"/>
</dbReference>
<comment type="catalytic activity">
    <reaction evidence="12">
        <text>Couples ATP hydrolysis with the unwinding of duplex DNA by translocating in the 3'-5' direction.</text>
        <dbReference type="EC" id="5.6.2.4"/>
    </reaction>
</comment>
<dbReference type="InterPro" id="IPR006935">
    <property type="entry name" value="Helicase/UvrB_N"/>
</dbReference>
<comment type="subcellular location">
    <subcellularLocation>
        <location evidence="1">Nucleus</location>
    </subcellularLocation>
</comment>
<evidence type="ECO:0000256" key="7">
    <source>
        <dbReference type="ARBA" id="ARBA00022840"/>
    </source>
</evidence>
<comment type="catalytic activity">
    <reaction evidence="14">
        <text>ATP + H2O = ADP + phosphate + H(+)</text>
        <dbReference type="Rhea" id="RHEA:13065"/>
        <dbReference type="ChEBI" id="CHEBI:15377"/>
        <dbReference type="ChEBI" id="CHEBI:15378"/>
        <dbReference type="ChEBI" id="CHEBI:30616"/>
        <dbReference type="ChEBI" id="CHEBI:43474"/>
        <dbReference type="ChEBI" id="CHEBI:456216"/>
        <dbReference type="EC" id="5.6.2.4"/>
    </reaction>
</comment>
<dbReference type="GO" id="GO:0003677">
    <property type="term" value="F:DNA binding"/>
    <property type="evidence" value="ECO:0007669"/>
    <property type="project" value="UniProtKB-KW"/>
</dbReference>
<dbReference type="InterPro" id="IPR032438">
    <property type="entry name" value="ERCC3_RAD25_C"/>
</dbReference>
<dbReference type="PANTHER" id="PTHR11274:SF0">
    <property type="entry name" value="GENERAL TRANSCRIPTION AND DNA REPAIR FACTOR IIH HELICASE SUBUNIT XPB"/>
    <property type="match status" value="1"/>
</dbReference>
<evidence type="ECO:0000256" key="11">
    <source>
        <dbReference type="ARBA" id="ARBA00023242"/>
    </source>
</evidence>
<dbReference type="GO" id="GO:0000112">
    <property type="term" value="C:nucleotide-excision repair factor 3 complex"/>
    <property type="evidence" value="ECO:0007669"/>
    <property type="project" value="TreeGrafter"/>
</dbReference>
<feature type="region of interest" description="Disordered" evidence="16">
    <location>
        <begin position="1"/>
        <end position="20"/>
    </location>
</feature>
<evidence type="ECO:0000256" key="1">
    <source>
        <dbReference type="ARBA" id="ARBA00004123"/>
    </source>
</evidence>
<dbReference type="PROSITE" id="PS51192">
    <property type="entry name" value="HELICASE_ATP_BIND_1"/>
    <property type="match status" value="1"/>
</dbReference>
<dbReference type="GO" id="GO:0006289">
    <property type="term" value="P:nucleotide-excision repair"/>
    <property type="evidence" value="ECO:0007669"/>
    <property type="project" value="InterPro"/>
</dbReference>
<evidence type="ECO:0000256" key="12">
    <source>
        <dbReference type="ARBA" id="ARBA00034617"/>
    </source>
</evidence>
<keyword evidence="11" id="KW-0539">Nucleus</keyword>
<evidence type="ECO:0000256" key="15">
    <source>
        <dbReference type="ARBA" id="ARBA00065951"/>
    </source>
</evidence>
<comment type="subunit">
    <text evidence="15">Component of the 7-subunit TFIIH core complex composed of XPB, XPD, TFB1/GTF2H1, GTF2H2/P44, TFB4/GTF2H3, TFB2/GTF2H4 and TFB5/GTF2H5, which is active in NER. The core complex associates with the 3-subunit CDK-activating kinase (CAK) module composed of CYCH1/cyclin H1, CDKD and MAT1/At4g30820 to form the 10-subunit holoenzyme (holo-TFIIH) active in transcription.</text>
</comment>
<evidence type="ECO:0000259" key="18">
    <source>
        <dbReference type="PROSITE" id="PS51194"/>
    </source>
</evidence>
<dbReference type="GO" id="GO:0005675">
    <property type="term" value="C:transcription factor TFIIH holo complex"/>
    <property type="evidence" value="ECO:0007669"/>
    <property type="project" value="TreeGrafter"/>
</dbReference>
<dbReference type="SUPFAM" id="SSF52540">
    <property type="entry name" value="P-loop containing nucleoside triphosphate hydrolases"/>
    <property type="match status" value="2"/>
</dbReference>
<dbReference type="SMART" id="SM00487">
    <property type="entry name" value="DEXDc"/>
    <property type="match status" value="1"/>
</dbReference>
<proteinExistence type="inferred from homology"/>
<organism evidence="19">
    <name type="scientific">Fagus sylvatica</name>
    <name type="common">Beechnut</name>
    <dbReference type="NCBI Taxonomy" id="28930"/>
    <lineage>
        <taxon>Eukaryota</taxon>
        <taxon>Viridiplantae</taxon>
        <taxon>Streptophyta</taxon>
        <taxon>Embryophyta</taxon>
        <taxon>Tracheophyta</taxon>
        <taxon>Spermatophyta</taxon>
        <taxon>Magnoliopsida</taxon>
        <taxon>eudicotyledons</taxon>
        <taxon>Gunneridae</taxon>
        <taxon>Pentapetalae</taxon>
        <taxon>rosids</taxon>
        <taxon>fabids</taxon>
        <taxon>Fagales</taxon>
        <taxon>Fagaceae</taxon>
        <taxon>Fagus</taxon>
    </lineage>
</organism>
<dbReference type="PROSITE" id="PS51194">
    <property type="entry name" value="HELICASE_CTER"/>
    <property type="match status" value="1"/>
</dbReference>
<dbReference type="Gene3D" id="3.40.50.300">
    <property type="entry name" value="P-loop containing nucleotide triphosphate hydrolases"/>
    <property type="match status" value="2"/>
</dbReference>
<keyword evidence="5" id="KW-0378">Hydrolase</keyword>
<dbReference type="FunFam" id="3.40.50.300:FF:000117">
    <property type="entry name" value="Putative DNA repair helicase rad25"/>
    <property type="match status" value="1"/>
</dbReference>
<dbReference type="EMBL" id="OIVN01001213">
    <property type="protein sequence ID" value="SPC91208.1"/>
    <property type="molecule type" value="Genomic_DNA"/>
</dbReference>
<dbReference type="Pfam" id="PF04851">
    <property type="entry name" value="ResIII"/>
    <property type="match status" value="1"/>
</dbReference>
<reference evidence="19" key="1">
    <citation type="submission" date="2018-02" db="EMBL/GenBank/DDBJ databases">
        <authorList>
            <person name="Cohen D.B."/>
            <person name="Kent A.D."/>
        </authorList>
    </citation>
    <scope>NUCLEOTIDE SEQUENCE</scope>
</reference>
<evidence type="ECO:0000256" key="5">
    <source>
        <dbReference type="ARBA" id="ARBA00022801"/>
    </source>
</evidence>
<keyword evidence="9" id="KW-0234">DNA repair</keyword>
<evidence type="ECO:0000259" key="17">
    <source>
        <dbReference type="PROSITE" id="PS51192"/>
    </source>
</evidence>
<evidence type="ECO:0000256" key="8">
    <source>
        <dbReference type="ARBA" id="ARBA00023125"/>
    </source>
</evidence>
<dbReference type="InterPro" id="IPR032830">
    <property type="entry name" value="XPB/Ssl2_N"/>
</dbReference>
<sequence>MGHGEKGRPNKKLKAAAKEDHRNFVEDEDAYYGEEIDDDYRDGEKKRDFTKLELKPDHINRPLWACADGRIFLETFSPLYKQAYDFLIAIAEPVCRPESMHEYNLTPHSLYAAVSVGLETETIIAVLNKLSKTKLPKEMIDFIHGSTANYGKVKLVLKKNRYFVESPFPEASDYVLKKLLKDEAISRARINSEVSNGSDGFTISKAMGEIGTGHEDLLSGAEVVAAAEEKSTHAFEVDPAQVENVKQRCLPNALNYPMLEEYDFRNDTVNPDLDVELKPHAQPRPYQEKSLSKMFGNGRARSGIIVLPCGAGKSLVGVSAACRIRKSCLCLATNAVSVDQWAFQFRLWSTTREDQICRFTSDSKERFRGNAGVVVTTYNMVAFGGKRSEESEKIIEEIRNREWGLLLMDEVHVVPAHMFRKVISITKSHCKLGLTANWLDLVKGGFIANVQCAEVWCPMTKEFFAEYLKKENSKKKQALYVMNPNKFRACEFLIRFHEQQRGDKIIVFADNLFALTEYAMKLRKPMIYGATSHVERTKILEAFKTSKEVNTVFLSKVGDNSIDIPEANVIIQISSHAGSRRQEAQRLGRILRAKGKLQDRMAGGKEEYNAFFYSLVSTDTQEMYYSTKRQQFLIDQGYSFKVITSLPPPDTGADLSYHSLQEQLALLGKVLSAGDDAVGLEQLEEDADDIALHKARRSMGSMSAFSGANGMVYMEYSTGRKHGMQGQIKTFSIALPHLWRVKKAMIAITKSIKQTAYFPSKRTMTTQSGDWIQDQNLNSHFRGDSITQSTSVKKIVSVGSRRALADLSNSAKPSTCLASKNHSNKLVATDGEHNVCKPTSPSGGKIKVLIEVPNTGKPSTLRASKKNHKKKLSTENREIDVDINIHKSTISQSSKNHQVITQGKENGRKALTNISNVETLNLHQASKTNQSKKVSFVADESFLHNHKDCIKSKTRAAEMEFFVRTLGLDEDSSMPWPLESVVLEKIQGKVESPLRNWETVEIAELPNEVQTPFQCRTSELLDIDLSSQQCRKFESPKFALMDTPAFSSAHIIGSVANN</sequence>
<evidence type="ECO:0000256" key="16">
    <source>
        <dbReference type="SAM" id="MobiDB-lite"/>
    </source>
</evidence>
<keyword evidence="4" id="KW-0227">DNA damage</keyword>
<dbReference type="InterPro" id="IPR027417">
    <property type="entry name" value="P-loop_NTPase"/>
</dbReference>
<keyword evidence="3" id="KW-0547">Nucleotide-binding</keyword>
<evidence type="ECO:0000256" key="14">
    <source>
        <dbReference type="ARBA" id="ARBA00048988"/>
    </source>
</evidence>
<dbReference type="GO" id="GO:0005524">
    <property type="term" value="F:ATP binding"/>
    <property type="evidence" value="ECO:0007669"/>
    <property type="project" value="UniProtKB-KW"/>
</dbReference>
<accession>A0A2N9FVG5</accession>
<dbReference type="GO" id="GO:0009411">
    <property type="term" value="P:response to UV"/>
    <property type="evidence" value="ECO:0007669"/>
    <property type="project" value="UniProtKB-ARBA"/>
</dbReference>
<gene>
    <name evidence="19" type="ORF">FSB_LOCUS19090</name>
</gene>
<dbReference type="CDD" id="cd18029">
    <property type="entry name" value="DEXHc_XPB"/>
    <property type="match status" value="1"/>
</dbReference>
<dbReference type="InterPro" id="IPR001161">
    <property type="entry name" value="XPB/Ssl2"/>
</dbReference>
<dbReference type="CDD" id="cd18789">
    <property type="entry name" value="SF2_C_XPB"/>
    <property type="match status" value="1"/>
</dbReference>
<name>A0A2N9FVG5_FAGSY</name>
<dbReference type="InterPro" id="IPR001650">
    <property type="entry name" value="Helicase_C-like"/>
</dbReference>
<evidence type="ECO:0000256" key="13">
    <source>
        <dbReference type="ARBA" id="ARBA00034808"/>
    </source>
</evidence>
<evidence type="ECO:0000256" key="9">
    <source>
        <dbReference type="ARBA" id="ARBA00023204"/>
    </source>
</evidence>
<protein>
    <recommendedName>
        <fullName evidence="13">DNA 3'-5' helicase</fullName>
        <ecNumber evidence="13">5.6.2.4</ecNumber>
    </recommendedName>
</protein>
<dbReference type="SMART" id="SM00490">
    <property type="entry name" value="HELICc"/>
    <property type="match status" value="1"/>
</dbReference>
<dbReference type="NCBIfam" id="TIGR00603">
    <property type="entry name" value="rad25"/>
    <property type="match status" value="2"/>
</dbReference>
<evidence type="ECO:0000256" key="2">
    <source>
        <dbReference type="ARBA" id="ARBA00006637"/>
    </source>
</evidence>
<dbReference type="PANTHER" id="PTHR11274">
    <property type="entry name" value="RAD25/XP-B DNA REPAIR HELICASE"/>
    <property type="match status" value="1"/>
</dbReference>
<dbReference type="GO" id="GO:0006367">
    <property type="term" value="P:transcription initiation at RNA polymerase II promoter"/>
    <property type="evidence" value="ECO:0007669"/>
    <property type="project" value="InterPro"/>
</dbReference>
<dbReference type="Pfam" id="PF16203">
    <property type="entry name" value="ERCC3_RAD25_C"/>
    <property type="match status" value="1"/>
</dbReference>
<dbReference type="InterPro" id="IPR050615">
    <property type="entry name" value="ATP-dep_DNA_Helicase"/>
</dbReference>
<keyword evidence="6" id="KW-0347">Helicase</keyword>
<evidence type="ECO:0000256" key="3">
    <source>
        <dbReference type="ARBA" id="ARBA00022741"/>
    </source>
</evidence>
<comment type="similarity">
    <text evidence="2">Belongs to the helicase family. RAD25/XPB subfamily.</text>
</comment>
<evidence type="ECO:0000256" key="4">
    <source>
        <dbReference type="ARBA" id="ARBA00022763"/>
    </source>
</evidence>
<keyword evidence="8" id="KW-0238">DNA-binding</keyword>
<dbReference type="PRINTS" id="PR00851">
    <property type="entry name" value="XRODRMPGMNTB"/>
</dbReference>
<evidence type="ECO:0000256" key="10">
    <source>
        <dbReference type="ARBA" id="ARBA00023235"/>
    </source>
</evidence>
<dbReference type="FunFam" id="3.40.50.300:FF:000077">
    <property type="entry name" value="Probable DNA repair helicase RAD25"/>
    <property type="match status" value="1"/>
</dbReference>
<dbReference type="EC" id="5.6.2.4" evidence="13"/>
<feature type="domain" description="Helicase C-terminal" evidence="18">
    <location>
        <begin position="488"/>
        <end position="654"/>
    </location>
</feature>
<dbReference type="AlphaFoldDB" id="A0A2N9FVG5"/>
<dbReference type="GO" id="GO:0097550">
    <property type="term" value="C:transcription preinitiation complex"/>
    <property type="evidence" value="ECO:0007669"/>
    <property type="project" value="TreeGrafter"/>
</dbReference>
<feature type="domain" description="Helicase ATP-binding" evidence="17">
    <location>
        <begin position="294"/>
        <end position="456"/>
    </location>
</feature>
<keyword evidence="10" id="KW-0413">Isomerase</keyword>
<dbReference type="Pfam" id="PF13625">
    <property type="entry name" value="Helicase_C_3"/>
    <property type="match status" value="1"/>
</dbReference>